<organism evidence="1 2">
    <name type="scientific">Caerostris extrusa</name>
    <name type="common">Bark spider</name>
    <name type="synonym">Caerostris bankana</name>
    <dbReference type="NCBI Taxonomy" id="172846"/>
    <lineage>
        <taxon>Eukaryota</taxon>
        <taxon>Metazoa</taxon>
        <taxon>Ecdysozoa</taxon>
        <taxon>Arthropoda</taxon>
        <taxon>Chelicerata</taxon>
        <taxon>Arachnida</taxon>
        <taxon>Araneae</taxon>
        <taxon>Araneomorphae</taxon>
        <taxon>Entelegynae</taxon>
        <taxon>Araneoidea</taxon>
        <taxon>Araneidae</taxon>
        <taxon>Caerostris</taxon>
    </lineage>
</organism>
<proteinExistence type="predicted"/>
<evidence type="ECO:0000313" key="1">
    <source>
        <dbReference type="EMBL" id="GIX94617.1"/>
    </source>
</evidence>
<dbReference type="AlphaFoldDB" id="A0AAV4PHP9"/>
<protein>
    <submittedName>
        <fullName evidence="1">Uncharacterized protein</fullName>
    </submittedName>
</protein>
<comment type="caution">
    <text evidence="1">The sequence shown here is derived from an EMBL/GenBank/DDBJ whole genome shotgun (WGS) entry which is preliminary data.</text>
</comment>
<dbReference type="EMBL" id="BPLR01004397">
    <property type="protein sequence ID" value="GIX94617.1"/>
    <property type="molecule type" value="Genomic_DNA"/>
</dbReference>
<sequence>MSWGCHQRLHKRASLKVAYLVAGTASRRRLLLSYKSSPFKKRRSYSATNHQRLHKSASVKVGYLVAGTASRRRRLLSFKSSKKEAVLEVGGNESLGSDE</sequence>
<keyword evidence="2" id="KW-1185">Reference proteome</keyword>
<evidence type="ECO:0000313" key="2">
    <source>
        <dbReference type="Proteomes" id="UP001054945"/>
    </source>
</evidence>
<gene>
    <name evidence="1" type="ORF">CEXT_773471</name>
</gene>
<accession>A0AAV4PHP9</accession>
<reference evidence="1 2" key="1">
    <citation type="submission" date="2021-06" db="EMBL/GenBank/DDBJ databases">
        <title>Caerostris extrusa draft genome.</title>
        <authorList>
            <person name="Kono N."/>
            <person name="Arakawa K."/>
        </authorList>
    </citation>
    <scope>NUCLEOTIDE SEQUENCE [LARGE SCALE GENOMIC DNA]</scope>
</reference>
<name>A0AAV4PHP9_CAEEX</name>
<dbReference type="Proteomes" id="UP001054945">
    <property type="component" value="Unassembled WGS sequence"/>
</dbReference>